<accession>A0A0R3WFS4</accession>
<keyword evidence="2" id="KW-1133">Transmembrane helix</keyword>
<protein>
    <submittedName>
        <fullName evidence="3">CUB domain-containing protein</fullName>
    </submittedName>
</protein>
<keyword evidence="2" id="KW-0812">Transmembrane</keyword>
<proteinExistence type="predicted"/>
<keyword evidence="2" id="KW-0472">Membrane</keyword>
<evidence type="ECO:0000313" key="3">
    <source>
        <dbReference type="WBParaSite" id="TASK_0000971701-mRNA-1"/>
    </source>
</evidence>
<name>A0A0R3WFS4_TAEAS</name>
<feature type="region of interest" description="Disordered" evidence="1">
    <location>
        <begin position="261"/>
        <end position="331"/>
    </location>
</feature>
<dbReference type="WBParaSite" id="TASK_0000971701-mRNA-1">
    <property type="protein sequence ID" value="TASK_0000971701-mRNA-1"/>
    <property type="gene ID" value="TASK_0000971701"/>
</dbReference>
<feature type="transmembrane region" description="Helical" evidence="2">
    <location>
        <begin position="222"/>
        <end position="246"/>
    </location>
</feature>
<evidence type="ECO:0000256" key="2">
    <source>
        <dbReference type="SAM" id="Phobius"/>
    </source>
</evidence>
<evidence type="ECO:0000256" key="1">
    <source>
        <dbReference type="SAM" id="MobiDB-lite"/>
    </source>
</evidence>
<dbReference type="AlphaFoldDB" id="A0A0R3WFS4"/>
<organism evidence="3">
    <name type="scientific">Taenia asiatica</name>
    <name type="common">Asian tapeworm</name>
    <dbReference type="NCBI Taxonomy" id="60517"/>
    <lineage>
        <taxon>Eukaryota</taxon>
        <taxon>Metazoa</taxon>
        <taxon>Spiralia</taxon>
        <taxon>Lophotrochozoa</taxon>
        <taxon>Platyhelminthes</taxon>
        <taxon>Cestoda</taxon>
        <taxon>Eucestoda</taxon>
        <taxon>Cyclophyllidea</taxon>
        <taxon>Taeniidae</taxon>
        <taxon>Taenia</taxon>
    </lineage>
</organism>
<dbReference type="STRING" id="60517.A0A0R3WFS4"/>
<feature type="compositionally biased region" description="Polar residues" evidence="1">
    <location>
        <begin position="263"/>
        <end position="293"/>
    </location>
</feature>
<reference evidence="3" key="1">
    <citation type="submission" date="2017-02" db="UniProtKB">
        <authorList>
            <consortium name="WormBaseParasite"/>
        </authorList>
    </citation>
    <scope>IDENTIFICATION</scope>
</reference>
<sequence>LFRLWQLSFRMDLWSECVRSSFILLTVTVTLAYGAVYNVTLPSEMVLVPGASAYLMRVGEVADHVARVSFAFDTPPNQPVLLFTFRHFNLPRLSFNTREFCAELIKASCEDNSNSDLYGPIVTVPEATNVTCSIVWYYPLEKSHLNGSIQMAFVSAYNGDCGDAHSTWDNSSSWCNVELKSLVNPDYEKIQPLLCLERAVAAEVFNTTCSGLVERPSFYSPLIYVVIVVCALAFLLIMLIIIRCCICKRIKRRKLRKLRESAESQTNGRLMNATATSGEEVDSSSPGKPNLNVNLPGGQYVPLSNGPHMDENSEEEEEEGQTNKQGHDPNV</sequence>